<evidence type="ECO:0000259" key="1">
    <source>
        <dbReference type="Pfam" id="PF16158"/>
    </source>
</evidence>
<feature type="domain" description="Nbr1 FW" evidence="1">
    <location>
        <begin position="247"/>
        <end position="348"/>
    </location>
</feature>
<dbReference type="Pfam" id="PF16158">
    <property type="entry name" value="N_BRCA1_IG"/>
    <property type="match status" value="1"/>
</dbReference>
<name>A0A1F5DLQ5_9BACT</name>
<evidence type="ECO:0000313" key="2">
    <source>
        <dbReference type="EMBL" id="OGD56035.1"/>
    </source>
</evidence>
<dbReference type="EMBL" id="MEZT01000031">
    <property type="protein sequence ID" value="OGD56035.1"/>
    <property type="molecule type" value="Genomic_DNA"/>
</dbReference>
<dbReference type="Proteomes" id="UP000178764">
    <property type="component" value="Unassembled WGS sequence"/>
</dbReference>
<accession>A0A1F5DLQ5</accession>
<dbReference type="InterPro" id="IPR013783">
    <property type="entry name" value="Ig-like_fold"/>
</dbReference>
<proteinExistence type="predicted"/>
<comment type="caution">
    <text evidence="2">The sequence shown here is derived from an EMBL/GenBank/DDBJ whole genome shotgun (WGS) entry which is preliminary data.</text>
</comment>
<dbReference type="Gene3D" id="2.60.40.10">
    <property type="entry name" value="Immunoglobulins"/>
    <property type="match status" value="2"/>
</dbReference>
<organism evidence="2 3">
    <name type="scientific">Candidatus Berkelbacteria bacterium RBG_13_40_8</name>
    <dbReference type="NCBI Taxonomy" id="1797467"/>
    <lineage>
        <taxon>Bacteria</taxon>
        <taxon>Candidatus Berkelbacteria</taxon>
    </lineage>
</organism>
<dbReference type="InterPro" id="IPR032350">
    <property type="entry name" value="Nbr1_FW"/>
</dbReference>
<dbReference type="AlphaFoldDB" id="A0A1F5DLQ5"/>
<evidence type="ECO:0000313" key="3">
    <source>
        <dbReference type="Proteomes" id="UP000178764"/>
    </source>
</evidence>
<gene>
    <name evidence="2" type="ORF">A2V71_03955</name>
</gene>
<protein>
    <recommendedName>
        <fullName evidence="1">Nbr1 FW domain-containing protein</fullName>
    </recommendedName>
</protein>
<reference evidence="2 3" key="1">
    <citation type="journal article" date="2016" name="Nat. Commun.">
        <title>Thousands of microbial genomes shed light on interconnected biogeochemical processes in an aquifer system.</title>
        <authorList>
            <person name="Anantharaman K."/>
            <person name="Brown C.T."/>
            <person name="Hug L.A."/>
            <person name="Sharon I."/>
            <person name="Castelle C.J."/>
            <person name="Probst A.J."/>
            <person name="Thomas B.C."/>
            <person name="Singh A."/>
            <person name="Wilkins M.J."/>
            <person name="Karaoz U."/>
            <person name="Brodie E.L."/>
            <person name="Williams K.H."/>
            <person name="Hubbard S.S."/>
            <person name="Banfield J.F."/>
        </authorList>
    </citation>
    <scope>NUCLEOTIDE SEQUENCE [LARGE SCALE GENOMIC DNA]</scope>
</reference>
<sequence length="488" mass="53249">MILAKLKKFFTRSLLALIIFAIILSTFFTGALFTSPQKASAGYSPNGLCSDAGFTNVNALTAQGIQILLSAKGSFLRSFSENGRSAAQIIYDAARANGINPIAILATLQKETGIVYGAYAGSPNQWRLDRAMGYACFPGVSGDNNGNGCRDSDEGFTNQVNNGTWQLRYNYDVWAINGSDWNVGRTMVIDGTNVTFGSRCTSALYRYTPHLGGNYNFNYYFNIWGGEGLFEGRIVAQGPRSGPGSYGSEILPNQTFTLWVSYLNTGNTTWSRNWTNATPNPVHLGMSSPNDRGSAFTGGANVRAYLARDVLPGQIGTFYLRMTAPSQPGFYVEKFRPVAEYIKWFGDEGIWYLNVSTESVARGYKADYIGIQGPRTGPGAYGVPMSPGQSATLWVNLRNSGTNTWYNYGNYPTDLGTADPRDRGSAFLGGQNRRGRLIQSSVAPGNIGTFAITITAPSARGTYVEKFQPVTESITWMEPSIVWYLIVQ</sequence>